<evidence type="ECO:0000259" key="6">
    <source>
        <dbReference type="PROSITE" id="PS50937"/>
    </source>
</evidence>
<dbReference type="Pfam" id="PF13411">
    <property type="entry name" value="MerR_1"/>
    <property type="match status" value="1"/>
</dbReference>
<dbReference type="PROSITE" id="PS50937">
    <property type="entry name" value="HTH_MERR_2"/>
    <property type="match status" value="1"/>
</dbReference>
<dbReference type="RefSeq" id="WP_178025500.1">
    <property type="nucleotide sequence ID" value="NZ_JBBMEX010000009.1"/>
</dbReference>
<comment type="caution">
    <text evidence="7">The sequence shown here is derived from an EMBL/GenBank/DDBJ whole genome shotgun (WGS) entry which is preliminary data.</text>
</comment>
<feature type="domain" description="HTH merR-type" evidence="6">
    <location>
        <begin position="5"/>
        <end position="73"/>
    </location>
</feature>
<keyword evidence="1" id="KW-0678">Repressor</keyword>
<keyword evidence="3" id="KW-0238">DNA-binding</keyword>
<keyword evidence="4" id="KW-0804">Transcription</keyword>
<feature type="compositionally biased region" description="Basic and acidic residues" evidence="5">
    <location>
        <begin position="171"/>
        <end position="188"/>
    </location>
</feature>
<evidence type="ECO:0000256" key="2">
    <source>
        <dbReference type="ARBA" id="ARBA00023015"/>
    </source>
</evidence>
<dbReference type="Gene3D" id="1.10.1660.10">
    <property type="match status" value="1"/>
</dbReference>
<feature type="compositionally biased region" description="Basic residues" evidence="5">
    <location>
        <begin position="189"/>
        <end position="202"/>
    </location>
</feature>
<dbReference type="Proteomes" id="UP001454489">
    <property type="component" value="Unassembled WGS sequence"/>
</dbReference>
<dbReference type="EMBL" id="JBBMEX010000009">
    <property type="protein sequence ID" value="MEQ2558158.1"/>
    <property type="molecule type" value="Genomic_DNA"/>
</dbReference>
<dbReference type="SUPFAM" id="SSF46955">
    <property type="entry name" value="Putative DNA-binding domain"/>
    <property type="match status" value="1"/>
</dbReference>
<dbReference type="InterPro" id="IPR009061">
    <property type="entry name" value="DNA-bd_dom_put_sf"/>
</dbReference>
<evidence type="ECO:0000313" key="8">
    <source>
        <dbReference type="Proteomes" id="UP001454489"/>
    </source>
</evidence>
<proteinExistence type="predicted"/>
<keyword evidence="8" id="KW-1185">Reference proteome</keyword>
<protein>
    <submittedName>
        <fullName evidence="7">MerR family transcriptional regulator</fullName>
    </submittedName>
</protein>
<sequence>MEKVRYTISDAAQMMDVESHALRYWEEELDLSVPRNEQGHRYYTKENIEQFQKIKDLKEKGYQLKAIKMLLHEEQPLLETEPQPKEKAKAKEKPQVPAATAQPQMAQVTQITKQRVQSSKTGADEKMEQFQNLMTGIVKRAIEENNQALGLAVGEQVGERVLKEMNYLAREQEEQAEERYRRLDEAIRQHHKSKKLFHKKSKDKAVLPKTTQLT</sequence>
<evidence type="ECO:0000256" key="3">
    <source>
        <dbReference type="ARBA" id="ARBA00023125"/>
    </source>
</evidence>
<dbReference type="InterPro" id="IPR047057">
    <property type="entry name" value="MerR_fam"/>
</dbReference>
<evidence type="ECO:0000256" key="4">
    <source>
        <dbReference type="ARBA" id="ARBA00023163"/>
    </source>
</evidence>
<keyword evidence="2" id="KW-0805">Transcription regulation</keyword>
<dbReference type="SMART" id="SM00422">
    <property type="entry name" value="HTH_MERR"/>
    <property type="match status" value="1"/>
</dbReference>
<dbReference type="PANTHER" id="PTHR30204:SF69">
    <property type="entry name" value="MERR-FAMILY TRANSCRIPTIONAL REGULATOR"/>
    <property type="match status" value="1"/>
</dbReference>
<evidence type="ECO:0000256" key="1">
    <source>
        <dbReference type="ARBA" id="ARBA00022491"/>
    </source>
</evidence>
<evidence type="ECO:0000256" key="5">
    <source>
        <dbReference type="SAM" id="MobiDB-lite"/>
    </source>
</evidence>
<accession>A0ABV1HF50</accession>
<reference evidence="7 8" key="1">
    <citation type="submission" date="2024-03" db="EMBL/GenBank/DDBJ databases">
        <title>Human intestinal bacterial collection.</title>
        <authorList>
            <person name="Pauvert C."/>
            <person name="Hitch T.C.A."/>
            <person name="Clavel T."/>
        </authorList>
    </citation>
    <scope>NUCLEOTIDE SEQUENCE [LARGE SCALE GENOMIC DNA]</scope>
    <source>
        <strain evidence="7 8">CLA-AA-H185</strain>
    </source>
</reference>
<dbReference type="CDD" id="cd04764">
    <property type="entry name" value="HTH_MlrA-like_sg1"/>
    <property type="match status" value="1"/>
</dbReference>
<dbReference type="InterPro" id="IPR000551">
    <property type="entry name" value="MerR-type_HTH_dom"/>
</dbReference>
<feature type="region of interest" description="Disordered" evidence="5">
    <location>
        <begin position="171"/>
        <end position="214"/>
    </location>
</feature>
<name>A0ABV1HF50_9FIRM</name>
<evidence type="ECO:0000313" key="7">
    <source>
        <dbReference type="EMBL" id="MEQ2558158.1"/>
    </source>
</evidence>
<gene>
    <name evidence="7" type="ORF">WMO43_09785</name>
</gene>
<dbReference type="PANTHER" id="PTHR30204">
    <property type="entry name" value="REDOX-CYCLING DRUG-SENSING TRANSCRIPTIONAL ACTIVATOR SOXR"/>
    <property type="match status" value="1"/>
</dbReference>
<organism evidence="7 8">
    <name type="scientific">Maccoyibacter intestinihominis</name>
    <dbReference type="NCBI Taxonomy" id="3133499"/>
    <lineage>
        <taxon>Bacteria</taxon>
        <taxon>Bacillati</taxon>
        <taxon>Bacillota</taxon>
        <taxon>Clostridia</taxon>
        <taxon>Lachnospirales</taxon>
        <taxon>Lachnospiraceae</taxon>
        <taxon>Maccoyibacter</taxon>
    </lineage>
</organism>